<reference evidence="1" key="1">
    <citation type="journal article" date="2021" name="PeerJ">
        <title>Extensive microbial diversity within the chicken gut microbiome revealed by metagenomics and culture.</title>
        <authorList>
            <person name="Gilroy R."/>
            <person name="Ravi A."/>
            <person name="Getino M."/>
            <person name="Pursley I."/>
            <person name="Horton D.L."/>
            <person name="Alikhan N.F."/>
            <person name="Baker D."/>
            <person name="Gharbi K."/>
            <person name="Hall N."/>
            <person name="Watson M."/>
            <person name="Adriaenssens E.M."/>
            <person name="Foster-Nyarko E."/>
            <person name="Jarju S."/>
            <person name="Secka A."/>
            <person name="Antonio M."/>
            <person name="Oren A."/>
            <person name="Chaudhuri R.R."/>
            <person name="La Ragione R."/>
            <person name="Hildebrand F."/>
            <person name="Pallen M.J."/>
        </authorList>
    </citation>
    <scope>NUCLEOTIDE SEQUENCE</scope>
    <source>
        <strain evidence="1">CHK154-13316</strain>
    </source>
</reference>
<protein>
    <submittedName>
        <fullName evidence="1">Uncharacterized protein</fullName>
    </submittedName>
</protein>
<dbReference type="SUPFAM" id="SSF48371">
    <property type="entry name" value="ARM repeat"/>
    <property type="match status" value="1"/>
</dbReference>
<organism evidence="1 2">
    <name type="scientific">Bacteroides xylanisolvens</name>
    <dbReference type="NCBI Taxonomy" id="371601"/>
    <lineage>
        <taxon>Bacteria</taxon>
        <taxon>Pseudomonadati</taxon>
        <taxon>Bacteroidota</taxon>
        <taxon>Bacteroidia</taxon>
        <taxon>Bacteroidales</taxon>
        <taxon>Bacteroidaceae</taxon>
        <taxon>Bacteroides</taxon>
    </lineage>
</organism>
<dbReference type="Proteomes" id="UP000747074">
    <property type="component" value="Unassembled WGS sequence"/>
</dbReference>
<sequence>MAESFKNMFDKPFFGRFVNDLSLVLQNMSVDKFITLVMDEEWENRGYKQRIAHITTVLHKFMPTEYKEAVAKIFKLLDCVKVRLLDFSKIDDKNFNLLTLEYGVILDHYVERYGIEDYETSVKAIERITQFTTCEFVTHAFIVKYQDEMMKQMLAWSKHPHWGGKEACIGRVQTSSAVGDVIA</sequence>
<dbReference type="AlphaFoldDB" id="A0A921I9S3"/>
<dbReference type="InterPro" id="IPR016024">
    <property type="entry name" value="ARM-type_fold"/>
</dbReference>
<dbReference type="EMBL" id="DYVL01000183">
    <property type="protein sequence ID" value="HJG13466.1"/>
    <property type="molecule type" value="Genomic_DNA"/>
</dbReference>
<gene>
    <name evidence="1" type="ORF">K8V07_16275</name>
</gene>
<evidence type="ECO:0000313" key="1">
    <source>
        <dbReference type="EMBL" id="HJG13466.1"/>
    </source>
</evidence>
<proteinExistence type="predicted"/>
<reference evidence="1" key="2">
    <citation type="submission" date="2021-09" db="EMBL/GenBank/DDBJ databases">
        <authorList>
            <person name="Gilroy R."/>
        </authorList>
    </citation>
    <scope>NUCLEOTIDE SEQUENCE</scope>
    <source>
        <strain evidence="1">CHK154-13316</strain>
    </source>
</reference>
<name>A0A921I9S3_9BACE</name>
<evidence type="ECO:0000313" key="2">
    <source>
        <dbReference type="Proteomes" id="UP000747074"/>
    </source>
</evidence>
<comment type="caution">
    <text evidence="1">The sequence shown here is derived from an EMBL/GenBank/DDBJ whole genome shotgun (WGS) entry which is preliminary data.</text>
</comment>
<accession>A0A921I9S3</accession>